<name>A0A6N8HZS7_9FIRM</name>
<keyword evidence="4 9" id="KW-0175">Coiled coil</keyword>
<evidence type="ECO:0000256" key="9">
    <source>
        <dbReference type="HAMAP-Rule" id="MF_00105"/>
    </source>
</evidence>
<proteinExistence type="inferred from homology"/>
<reference evidence="13 15" key="1">
    <citation type="submission" date="2019-09" db="EMBL/GenBank/DDBJ databases">
        <title>Genome sequence of Clostridium sp. EA1.</title>
        <authorList>
            <person name="Poehlein A."/>
            <person name="Bengelsdorf F.R."/>
            <person name="Daniel R."/>
        </authorList>
    </citation>
    <scope>NUCLEOTIDE SEQUENCE [LARGE SCALE GENOMIC DNA]</scope>
    <source>
        <strain evidence="13 15">EA1</strain>
    </source>
</reference>
<dbReference type="Gene3D" id="3.10.50.30">
    <property type="entry name" value="Transcription elongation factor, GreA/GreB, C-terminal domain"/>
    <property type="match status" value="1"/>
</dbReference>
<dbReference type="Proteomes" id="UP000515909">
    <property type="component" value="Chromosome"/>
</dbReference>
<evidence type="ECO:0000256" key="4">
    <source>
        <dbReference type="ARBA" id="ARBA00023054"/>
    </source>
</evidence>
<dbReference type="SUPFAM" id="SSF46557">
    <property type="entry name" value="GreA transcript cleavage protein, N-terminal domain"/>
    <property type="match status" value="1"/>
</dbReference>
<organism evidence="13 15">
    <name type="scientific">Caproicibacter fermentans</name>
    <dbReference type="NCBI Taxonomy" id="2576756"/>
    <lineage>
        <taxon>Bacteria</taxon>
        <taxon>Bacillati</taxon>
        <taxon>Bacillota</taxon>
        <taxon>Clostridia</taxon>
        <taxon>Eubacteriales</taxon>
        <taxon>Acutalibacteraceae</taxon>
        <taxon>Caproicibacter</taxon>
    </lineage>
</organism>
<dbReference type="Gene3D" id="1.10.287.180">
    <property type="entry name" value="Transcription elongation factor, GreA/GreB, N-terminal domain"/>
    <property type="match status" value="1"/>
</dbReference>
<dbReference type="InterPro" id="IPR018151">
    <property type="entry name" value="TF_GreA/GreB_CS"/>
</dbReference>
<dbReference type="InterPro" id="IPR006359">
    <property type="entry name" value="Tscrpt_elong_fac_GreA"/>
</dbReference>
<comment type="function">
    <text evidence="7 9 10">Necessary for efficient RNA polymerase transcription elongation past template-encoded arresting sites. The arresting sites in DNA have the property of trapping a certain fraction of elongating RNA polymerases that pass through, resulting in locked ternary complexes. Cleavage of the nascent transcript by cleavage factors such as GreA or GreB allows the resumption of elongation from the new 3'terminus. GreA releases sequences of 2 to 3 nucleotides.</text>
</comment>
<evidence type="ECO:0000313" key="13">
    <source>
        <dbReference type="EMBL" id="MVB10987.1"/>
    </source>
</evidence>
<evidence type="ECO:0000256" key="8">
    <source>
        <dbReference type="ARBA" id="ARBA00030776"/>
    </source>
</evidence>
<feature type="coiled-coil region" evidence="9">
    <location>
        <begin position="5"/>
        <end position="32"/>
    </location>
</feature>
<protein>
    <recommendedName>
        <fullName evidence="2 9">Transcription elongation factor GreA</fullName>
    </recommendedName>
    <alternativeName>
        <fullName evidence="8 9">Transcript cleavage factor GreA</fullName>
    </alternativeName>
</protein>
<dbReference type="EMBL" id="CP060286">
    <property type="protein sequence ID" value="QNK39397.1"/>
    <property type="molecule type" value="Genomic_DNA"/>
</dbReference>
<dbReference type="NCBIfam" id="NF001263">
    <property type="entry name" value="PRK00226.1-4"/>
    <property type="match status" value="1"/>
</dbReference>
<gene>
    <name evidence="9 13" type="primary">greA</name>
    <name evidence="13" type="ORF">CAFE_16890</name>
    <name evidence="14" type="ORF">HCR03_11600</name>
</gene>
<accession>A0A6N8HZS7</accession>
<evidence type="ECO:0000313" key="16">
    <source>
        <dbReference type="Proteomes" id="UP000515909"/>
    </source>
</evidence>
<dbReference type="PANTHER" id="PTHR30437:SF4">
    <property type="entry name" value="TRANSCRIPTION ELONGATION FACTOR GREA"/>
    <property type="match status" value="1"/>
</dbReference>
<dbReference type="NCBIfam" id="TIGR01462">
    <property type="entry name" value="greA"/>
    <property type="match status" value="1"/>
</dbReference>
<feature type="domain" description="Transcription elongation factor GreA/GreB N-terminal" evidence="12">
    <location>
        <begin position="6"/>
        <end position="75"/>
    </location>
</feature>
<comment type="similarity">
    <text evidence="1 9 10">Belongs to the GreA/GreB family.</text>
</comment>
<reference evidence="14 16" key="2">
    <citation type="submission" date="2020-08" db="EMBL/GenBank/DDBJ databases">
        <title>The isolate Caproiciproducens sp. 7D4C2 produces n-caproate at mildly acidic conditions from hexoses: genome and rBOX comparison with related strains and chain-elongating bacteria.</title>
        <authorList>
            <person name="Esquivel-Elizondo S."/>
            <person name="Bagci C."/>
            <person name="Temovska M."/>
            <person name="Jeon B.S."/>
            <person name="Bessarab I."/>
            <person name="Williams R.B.H."/>
            <person name="Huson D.H."/>
            <person name="Angenent L.T."/>
        </authorList>
    </citation>
    <scope>NUCLEOTIDE SEQUENCE [LARGE SCALE GENOMIC DNA]</scope>
    <source>
        <strain evidence="14 16">7D4C2</strain>
    </source>
</reference>
<keyword evidence="6 9" id="KW-0804">Transcription</keyword>
<evidence type="ECO:0000259" key="11">
    <source>
        <dbReference type="Pfam" id="PF01272"/>
    </source>
</evidence>
<dbReference type="GO" id="GO:0006354">
    <property type="term" value="P:DNA-templated transcription elongation"/>
    <property type="evidence" value="ECO:0007669"/>
    <property type="project" value="TreeGrafter"/>
</dbReference>
<evidence type="ECO:0000313" key="14">
    <source>
        <dbReference type="EMBL" id="QNK39397.1"/>
    </source>
</evidence>
<dbReference type="EMBL" id="VWXL01000052">
    <property type="protein sequence ID" value="MVB10987.1"/>
    <property type="molecule type" value="Genomic_DNA"/>
</dbReference>
<evidence type="ECO:0000256" key="6">
    <source>
        <dbReference type="ARBA" id="ARBA00023163"/>
    </source>
</evidence>
<evidence type="ECO:0000259" key="12">
    <source>
        <dbReference type="Pfam" id="PF03449"/>
    </source>
</evidence>
<dbReference type="InterPro" id="IPR001437">
    <property type="entry name" value="Tscrpt_elong_fac_GreA/B_C"/>
</dbReference>
<evidence type="ECO:0000313" key="15">
    <source>
        <dbReference type="Proteomes" id="UP000469440"/>
    </source>
</evidence>
<evidence type="ECO:0000256" key="1">
    <source>
        <dbReference type="ARBA" id="ARBA00008213"/>
    </source>
</evidence>
<dbReference type="GO" id="GO:0003746">
    <property type="term" value="F:translation elongation factor activity"/>
    <property type="evidence" value="ECO:0007669"/>
    <property type="project" value="UniProtKB-KW"/>
</dbReference>
<dbReference type="Pfam" id="PF01272">
    <property type="entry name" value="GreA_GreB"/>
    <property type="match status" value="1"/>
</dbReference>
<dbReference type="InterPro" id="IPR036953">
    <property type="entry name" value="GreA/GreB_C_sf"/>
</dbReference>
<dbReference type="PIRSF" id="PIRSF006092">
    <property type="entry name" value="GreA_GreB"/>
    <property type="match status" value="1"/>
</dbReference>
<evidence type="ECO:0000256" key="5">
    <source>
        <dbReference type="ARBA" id="ARBA00023125"/>
    </source>
</evidence>
<keyword evidence="13" id="KW-0251">Elongation factor</keyword>
<keyword evidence="15" id="KW-1185">Reference proteome</keyword>
<dbReference type="HAMAP" id="MF_00105">
    <property type="entry name" value="GreA_GreB"/>
    <property type="match status" value="1"/>
</dbReference>
<dbReference type="InterPro" id="IPR036805">
    <property type="entry name" value="Tscrpt_elong_fac_GreA/B_N_sf"/>
</dbReference>
<evidence type="ECO:0000256" key="10">
    <source>
        <dbReference type="RuleBase" id="RU000556"/>
    </source>
</evidence>
<feature type="domain" description="Transcription elongation factor GreA/GreB C-terminal" evidence="11">
    <location>
        <begin position="83"/>
        <end position="160"/>
    </location>
</feature>
<dbReference type="GO" id="GO:0003677">
    <property type="term" value="F:DNA binding"/>
    <property type="evidence" value="ECO:0007669"/>
    <property type="project" value="UniProtKB-UniRule"/>
</dbReference>
<dbReference type="InterPro" id="IPR023459">
    <property type="entry name" value="Tscrpt_elong_fac_GreA/B_fam"/>
</dbReference>
<dbReference type="InterPro" id="IPR028624">
    <property type="entry name" value="Tscrpt_elong_fac_GreA/B"/>
</dbReference>
<accession>A0A7G8T706</accession>
<evidence type="ECO:0000256" key="2">
    <source>
        <dbReference type="ARBA" id="ARBA00013729"/>
    </source>
</evidence>
<keyword evidence="13" id="KW-0648">Protein biosynthesis</keyword>
<dbReference type="Pfam" id="PF03449">
    <property type="entry name" value="GreA_GreB_N"/>
    <property type="match status" value="1"/>
</dbReference>
<keyword evidence="5 9" id="KW-0238">DNA-binding</keyword>
<dbReference type="GO" id="GO:0032784">
    <property type="term" value="P:regulation of DNA-templated transcription elongation"/>
    <property type="evidence" value="ECO:0007669"/>
    <property type="project" value="UniProtKB-UniRule"/>
</dbReference>
<dbReference type="Proteomes" id="UP000469440">
    <property type="component" value="Unassembled WGS sequence"/>
</dbReference>
<sequence>MVKQVVLTKEGLEKLENELEELKSVKRKEVAEKIKVALSFGDLSENSEYDEAKNEQAIIEARIADIEVLLKNVRVLDESELSSENVHIGSKVELRVVNPETGSSRVVNYRMVGSNEADPVNGCISDESAVGKAILDHGIGDKVTVEVPAGVMEYEILAISK</sequence>
<dbReference type="RefSeq" id="WP_066645652.1">
    <property type="nucleotide sequence ID" value="NZ_CP060286.1"/>
</dbReference>
<dbReference type="KEGG" id="cfem:HCR03_11600"/>
<dbReference type="SUPFAM" id="SSF54534">
    <property type="entry name" value="FKBP-like"/>
    <property type="match status" value="1"/>
</dbReference>
<dbReference type="InterPro" id="IPR022691">
    <property type="entry name" value="Tscrpt_elong_fac_GreA/B_N"/>
</dbReference>
<keyword evidence="3 9" id="KW-0805">Transcription regulation</keyword>
<evidence type="ECO:0000256" key="7">
    <source>
        <dbReference type="ARBA" id="ARBA00024916"/>
    </source>
</evidence>
<dbReference type="GO" id="GO:0070063">
    <property type="term" value="F:RNA polymerase binding"/>
    <property type="evidence" value="ECO:0007669"/>
    <property type="project" value="InterPro"/>
</dbReference>
<dbReference type="PROSITE" id="PS00829">
    <property type="entry name" value="GREAB_1"/>
    <property type="match status" value="1"/>
</dbReference>
<dbReference type="OrthoDB" id="9808774at2"/>
<dbReference type="AlphaFoldDB" id="A0A6N8HZS7"/>
<dbReference type="FunFam" id="1.10.287.180:FF:000001">
    <property type="entry name" value="Transcription elongation factor GreA"/>
    <property type="match status" value="1"/>
</dbReference>
<dbReference type="PANTHER" id="PTHR30437">
    <property type="entry name" value="TRANSCRIPTION ELONGATION FACTOR GREA"/>
    <property type="match status" value="1"/>
</dbReference>
<evidence type="ECO:0000256" key="3">
    <source>
        <dbReference type="ARBA" id="ARBA00023015"/>
    </source>
</evidence>